<dbReference type="Gene3D" id="3.90.870.50">
    <property type="match status" value="1"/>
</dbReference>
<evidence type="ECO:0000256" key="1">
    <source>
        <dbReference type="ARBA" id="ARBA00005614"/>
    </source>
</evidence>
<dbReference type="Gene3D" id="3.30.420.360">
    <property type="match status" value="1"/>
</dbReference>
<feature type="domain" description="Acylphosphatase-like" evidence="8">
    <location>
        <begin position="6"/>
        <end position="91"/>
    </location>
</feature>
<dbReference type="RefSeq" id="WP_093729603.1">
    <property type="nucleotide sequence ID" value="NZ_FMYW01000003.1"/>
</dbReference>
<evidence type="ECO:0000256" key="5">
    <source>
        <dbReference type="ARBA" id="ARBA00032904"/>
    </source>
</evidence>
<comment type="similarity">
    <text evidence="2">Belongs to the carbamoyltransferase HypF family.</text>
</comment>
<dbReference type="InterPro" id="IPR051060">
    <property type="entry name" value="Carbamoyltrans_HypF-like"/>
</dbReference>
<dbReference type="GO" id="GO:0016743">
    <property type="term" value="F:carboxyl- or carbamoyltransferase activity"/>
    <property type="evidence" value="ECO:0007669"/>
    <property type="project" value="TreeGrafter"/>
</dbReference>
<dbReference type="PANTHER" id="PTHR42959:SF1">
    <property type="entry name" value="CARBAMOYLTRANSFERASE HYPF"/>
    <property type="match status" value="1"/>
</dbReference>
<dbReference type="AlphaFoldDB" id="A0A1G6JKL9"/>
<dbReference type="InterPro" id="IPR043129">
    <property type="entry name" value="ATPase_NBD"/>
</dbReference>
<dbReference type="InterPro" id="IPR011125">
    <property type="entry name" value="Znf_HypF"/>
</dbReference>
<dbReference type="SUPFAM" id="SSF55821">
    <property type="entry name" value="YrdC/RibB"/>
    <property type="match status" value="2"/>
</dbReference>
<dbReference type="PROSITE" id="PS51163">
    <property type="entry name" value="YRDC"/>
    <property type="match status" value="1"/>
</dbReference>
<dbReference type="InterPro" id="IPR017968">
    <property type="entry name" value="Acylphosphatase_CS"/>
</dbReference>
<name>A0A1G6JKL9_9FIRM</name>
<dbReference type="InterPro" id="IPR041440">
    <property type="entry name" value="HypF_C"/>
</dbReference>
<proteinExistence type="inferred from homology"/>
<evidence type="ECO:0000259" key="9">
    <source>
        <dbReference type="PROSITE" id="PS51163"/>
    </source>
</evidence>
<dbReference type="Pfam" id="PF22521">
    <property type="entry name" value="HypF_C_2"/>
    <property type="match status" value="1"/>
</dbReference>
<protein>
    <recommendedName>
        <fullName evidence="4">Acylphosphatase</fullName>
        <ecNumber evidence="3">3.6.1.7</ecNumber>
    </recommendedName>
    <alternativeName>
        <fullName evidence="5">Acylphosphate phosphohydrolase</fullName>
    </alternativeName>
</protein>
<dbReference type="Pfam" id="PF17788">
    <property type="entry name" value="HypF_C"/>
    <property type="match status" value="1"/>
</dbReference>
<dbReference type="InterPro" id="IPR055128">
    <property type="entry name" value="HypF_C_2"/>
</dbReference>
<evidence type="ECO:0000259" key="8">
    <source>
        <dbReference type="PROSITE" id="PS51160"/>
    </source>
</evidence>
<comment type="similarity">
    <text evidence="1">Belongs to the acylphosphatase family.</text>
</comment>
<evidence type="ECO:0000313" key="11">
    <source>
        <dbReference type="Proteomes" id="UP000198943"/>
    </source>
</evidence>
<dbReference type="OrthoDB" id="9808093at2"/>
<reference evidence="11" key="1">
    <citation type="submission" date="2016-10" db="EMBL/GenBank/DDBJ databases">
        <authorList>
            <person name="Varghese N."/>
            <person name="Submissions S."/>
        </authorList>
    </citation>
    <scope>NUCLEOTIDE SEQUENCE [LARGE SCALE GENOMIC DNA]</scope>
    <source>
        <strain evidence="11">DSM 11005</strain>
    </source>
</reference>
<dbReference type="Proteomes" id="UP000198943">
    <property type="component" value="Unassembled WGS sequence"/>
</dbReference>
<dbReference type="Pfam" id="PF00708">
    <property type="entry name" value="Acylphosphatase"/>
    <property type="match status" value="1"/>
</dbReference>
<gene>
    <name evidence="10" type="ORF">SAMN04487864_103164</name>
</gene>
<dbReference type="InterPro" id="IPR036046">
    <property type="entry name" value="Acylphosphatase-like_dom_sf"/>
</dbReference>
<dbReference type="InterPro" id="IPR017945">
    <property type="entry name" value="DHBP_synth_RibB-like_a/b_dom"/>
</dbReference>
<dbReference type="Gene3D" id="3.30.110.120">
    <property type="match status" value="1"/>
</dbReference>
<dbReference type="EMBL" id="FMYW01000003">
    <property type="protein sequence ID" value="SDC19227.1"/>
    <property type="molecule type" value="Genomic_DNA"/>
</dbReference>
<evidence type="ECO:0000256" key="7">
    <source>
        <dbReference type="PROSITE-ProRule" id="PRU00520"/>
    </source>
</evidence>
<sequence length="898" mass="99752">MEHQVTVEISVYGKVQGVGFRPLVCRLAKDNKLTGFVRNAGTHVEIIATGFPDDIQQLCERLYKAELPVRVEKLLCETVLHQQFENFISVASTESDEVKAVSADIGICENCLRELKEKGNRRQGYSYISCAQCGPRYTIIRKLPYDRANTTMDQFALCDDCAEEYGEMQNRRGHGETISCYHCGPQLQCVLKDDFKNIFKSDCGKGYFLNIDNNSAWIDSDSNIVSVDDNENNCNGFNSVNRQAQDKNIITVARELLAQGQIIMVKAVGGFNLLCRADRAEVVTRLRDLKKRMSKPFAVMVTDVALAEKLCYMSAKEKSLLQSAARPIVLLQKKKSKNDWLSEKFADASLAVSIRERTDVTNSSQGIVEAEETNSVPTFLADNVTDVSDQVGVFLSPMGFYSELEVDFPFIVTSCNYTGQPIIYKDEEAQRFFAEHSNIAALFTYEREILRPADDSVTRVANGKVQILRRTKGFMPEPIPILNYKNNCDTVISDLQCKLTANCKQSERKASTHEKLWKDNVLALGAQMEPGFCLTAEGQFFPAEIPGDISLEKTELFFADSVADLMQLLNIKPQAVIADLHPGYASSQWGKKFAEQNGLPFYQVQHHHAHALAVMAEHNLKEKVLAVCFDGTGLGTDGTVWGGEFLLCEGSGFTRVGHLKSIPMLGGDVSMQQAWKTALCHLAAAGLHSDDPRFAIVQKALALDVNVIQTSSMGRLFDAASSLLGLADFNSHQGRCAMALESAARTALMEKIQPLPLAFTKELVKSGEDYKNSNSNNRKFNETIYADGKDNYNLEKVLYNPAPVWEALLQVKRERKDICAAALGFHYAVVNMVIDMAERMGVKQVVLTGGCFANRILLETCTKELQERDFQVYYNEAVSCGDGGISLGQAYYGLLQSE</sequence>
<evidence type="ECO:0000256" key="6">
    <source>
        <dbReference type="ARBA" id="ARBA00047645"/>
    </source>
</evidence>
<evidence type="ECO:0000256" key="4">
    <source>
        <dbReference type="ARBA" id="ARBA00015991"/>
    </source>
</evidence>
<dbReference type="GO" id="GO:0008270">
    <property type="term" value="F:zinc ion binding"/>
    <property type="evidence" value="ECO:0007669"/>
    <property type="project" value="InterPro"/>
</dbReference>
<dbReference type="EC" id="3.6.1.7" evidence="3"/>
<dbReference type="Pfam" id="PF07503">
    <property type="entry name" value="zf-HYPF"/>
    <property type="match status" value="2"/>
</dbReference>
<keyword evidence="11" id="KW-1185">Reference proteome</keyword>
<dbReference type="PANTHER" id="PTHR42959">
    <property type="entry name" value="CARBAMOYLTRANSFERASE"/>
    <property type="match status" value="1"/>
</dbReference>
<dbReference type="SUPFAM" id="SSF54975">
    <property type="entry name" value="Acylphosphatase/BLUF domain-like"/>
    <property type="match status" value="1"/>
</dbReference>
<dbReference type="PROSITE" id="PS51160">
    <property type="entry name" value="ACYLPHOSPHATASE_3"/>
    <property type="match status" value="1"/>
</dbReference>
<dbReference type="Gene3D" id="3.30.420.40">
    <property type="match status" value="1"/>
</dbReference>
<dbReference type="PROSITE" id="PS00150">
    <property type="entry name" value="ACYLPHOSPHATASE_1"/>
    <property type="match status" value="1"/>
</dbReference>
<comment type="catalytic activity">
    <reaction evidence="6">
        <text>an acyl phosphate + H2O = a carboxylate + phosphate + H(+)</text>
        <dbReference type="Rhea" id="RHEA:14965"/>
        <dbReference type="ChEBI" id="CHEBI:15377"/>
        <dbReference type="ChEBI" id="CHEBI:15378"/>
        <dbReference type="ChEBI" id="CHEBI:29067"/>
        <dbReference type="ChEBI" id="CHEBI:43474"/>
        <dbReference type="ChEBI" id="CHEBI:59918"/>
        <dbReference type="EC" id="3.6.1.7"/>
    </reaction>
</comment>
<dbReference type="SUPFAM" id="SSF53067">
    <property type="entry name" value="Actin-like ATPase domain"/>
    <property type="match status" value="1"/>
</dbReference>
<organism evidence="10 11">
    <name type="scientific">Succiniclasticum ruminis</name>
    <dbReference type="NCBI Taxonomy" id="40841"/>
    <lineage>
        <taxon>Bacteria</taxon>
        <taxon>Bacillati</taxon>
        <taxon>Bacillota</taxon>
        <taxon>Negativicutes</taxon>
        <taxon>Acidaminococcales</taxon>
        <taxon>Acidaminococcaceae</taxon>
        <taxon>Succiniclasticum</taxon>
    </lineage>
</organism>
<accession>A0A1G6JKL9</accession>
<dbReference type="Gene3D" id="3.90.870.40">
    <property type="match status" value="1"/>
</dbReference>
<comment type="caution">
    <text evidence="7">Lacks conserved residue(s) required for the propagation of feature annotation.</text>
</comment>
<dbReference type="InterPro" id="IPR001792">
    <property type="entry name" value="Acylphosphatase-like_dom"/>
</dbReference>
<evidence type="ECO:0000256" key="3">
    <source>
        <dbReference type="ARBA" id="ARBA00012150"/>
    </source>
</evidence>
<evidence type="ECO:0000256" key="2">
    <source>
        <dbReference type="ARBA" id="ARBA00008097"/>
    </source>
</evidence>
<dbReference type="GO" id="GO:0003998">
    <property type="term" value="F:acylphosphatase activity"/>
    <property type="evidence" value="ECO:0007669"/>
    <property type="project" value="UniProtKB-EC"/>
</dbReference>
<dbReference type="GO" id="GO:0003725">
    <property type="term" value="F:double-stranded RNA binding"/>
    <property type="evidence" value="ECO:0007669"/>
    <property type="project" value="InterPro"/>
</dbReference>
<dbReference type="Pfam" id="PF01300">
    <property type="entry name" value="Sua5_yciO_yrdC"/>
    <property type="match status" value="2"/>
</dbReference>
<dbReference type="InterPro" id="IPR006070">
    <property type="entry name" value="Sua5-like_dom"/>
</dbReference>
<dbReference type="GO" id="GO:0051604">
    <property type="term" value="P:protein maturation"/>
    <property type="evidence" value="ECO:0007669"/>
    <property type="project" value="TreeGrafter"/>
</dbReference>
<feature type="domain" description="YrdC-like" evidence="9">
    <location>
        <begin position="247"/>
        <end position="473"/>
    </location>
</feature>
<evidence type="ECO:0000313" key="10">
    <source>
        <dbReference type="EMBL" id="SDC19227.1"/>
    </source>
</evidence>